<evidence type="ECO:0000313" key="1">
    <source>
        <dbReference type="EMBL" id="KAI4386790.1"/>
    </source>
</evidence>
<dbReference type="EMBL" id="CM042881">
    <property type="protein sequence ID" value="KAI4386790.1"/>
    <property type="molecule type" value="Genomic_DNA"/>
</dbReference>
<evidence type="ECO:0000313" key="2">
    <source>
        <dbReference type="Proteomes" id="UP001057402"/>
    </source>
</evidence>
<comment type="caution">
    <text evidence="1">The sequence shown here is derived from an EMBL/GenBank/DDBJ whole genome shotgun (WGS) entry which is preliminary data.</text>
</comment>
<protein>
    <submittedName>
        <fullName evidence="1">Uncharacterized protein</fullName>
    </submittedName>
</protein>
<organism evidence="1 2">
    <name type="scientific">Melastoma candidum</name>
    <dbReference type="NCBI Taxonomy" id="119954"/>
    <lineage>
        <taxon>Eukaryota</taxon>
        <taxon>Viridiplantae</taxon>
        <taxon>Streptophyta</taxon>
        <taxon>Embryophyta</taxon>
        <taxon>Tracheophyta</taxon>
        <taxon>Spermatophyta</taxon>
        <taxon>Magnoliopsida</taxon>
        <taxon>eudicotyledons</taxon>
        <taxon>Gunneridae</taxon>
        <taxon>Pentapetalae</taxon>
        <taxon>rosids</taxon>
        <taxon>malvids</taxon>
        <taxon>Myrtales</taxon>
        <taxon>Melastomataceae</taxon>
        <taxon>Melastomatoideae</taxon>
        <taxon>Melastomateae</taxon>
        <taxon>Melastoma</taxon>
    </lineage>
</organism>
<proteinExistence type="predicted"/>
<name>A0ACB9S604_9MYRT</name>
<sequence>MATGQNRTEQPGKAVKEAPGKSAPPPPPPEKPSPDDCCGSGCVRCVWDVYYEDLEEYEKLYGNGGGSDGVDSSSSKASS</sequence>
<keyword evidence="2" id="KW-1185">Reference proteome</keyword>
<accession>A0ACB9S604</accession>
<dbReference type="Proteomes" id="UP001057402">
    <property type="component" value="Chromosome 2"/>
</dbReference>
<reference evidence="2" key="1">
    <citation type="journal article" date="2023" name="Front. Plant Sci.">
        <title>Chromosomal-level genome assembly of Melastoma candidum provides insights into trichome evolution.</title>
        <authorList>
            <person name="Zhong Y."/>
            <person name="Wu W."/>
            <person name="Sun C."/>
            <person name="Zou P."/>
            <person name="Liu Y."/>
            <person name="Dai S."/>
            <person name="Zhou R."/>
        </authorList>
    </citation>
    <scope>NUCLEOTIDE SEQUENCE [LARGE SCALE GENOMIC DNA]</scope>
</reference>
<gene>
    <name evidence="1" type="ORF">MLD38_004692</name>
</gene>